<gene>
    <name evidence="8" type="primary">Itpripl1_0</name>
    <name evidence="8" type="ORF">CEUAER_R10270</name>
</gene>
<keyword evidence="3" id="KW-0812">Transmembrane</keyword>
<sequence>AKELVFHLVLNIRRRLLNSYFPVLSPPIGLGCSFKGWPPCVGVPVYRSLVPLKPPHGYIFHLEPDTAGGNPARIFCIRVGLQCTCNTEQQVKGMPCFLHPPEEETMGEQAHRLFCIRRNQAHRDLQTLCIDSYLNVEKTVSWFDENVEAVRRVLPQASQCWLKILHSRHCCTYQLGRGRQIIVATQIIFGVQQLSSDISMSSQTSGNPPALSSKWIVTCAVAEAKFFKHMARLAPTKCVHLKCLQAFAHLLEGSSLSIYAFKTVVMHLLTTAGPSGWDTKDFVPRTVEIMQYMYRCLEDKCLNHFFLGNENMPCNIILPPEYQMAEPLNLFQHLRHDSNAHARAMHELRELRLWLER</sequence>
<accession>A0A7L4JJR5</accession>
<feature type="domain" description="Mab-21-like HhH/H2TH-like" evidence="7">
    <location>
        <begin position="251"/>
        <end position="312"/>
    </location>
</feature>
<feature type="non-terminal residue" evidence="8">
    <location>
        <position position="1"/>
    </location>
</feature>
<comment type="similarity">
    <text evidence="2">Belongs to the ITPRIP family.</text>
</comment>
<dbReference type="InterPro" id="IPR026250">
    <property type="entry name" value="ITPRIP-like"/>
</dbReference>
<evidence type="ECO:0000313" key="9">
    <source>
        <dbReference type="Proteomes" id="UP000519239"/>
    </source>
</evidence>
<dbReference type="Proteomes" id="UP000519239">
    <property type="component" value="Unassembled WGS sequence"/>
</dbReference>
<dbReference type="Pfam" id="PF20266">
    <property type="entry name" value="Mab-21_C"/>
    <property type="match status" value="1"/>
</dbReference>
<comment type="caution">
    <text evidence="8">The sequence shown here is derived from an EMBL/GenBank/DDBJ whole genome shotgun (WGS) entry which is preliminary data.</text>
</comment>
<dbReference type="AlphaFoldDB" id="A0A7L4JJR5"/>
<dbReference type="Gene3D" id="1.10.1410.40">
    <property type="match status" value="1"/>
</dbReference>
<evidence type="ECO:0000256" key="4">
    <source>
        <dbReference type="ARBA" id="ARBA00022729"/>
    </source>
</evidence>
<evidence type="ECO:0000256" key="2">
    <source>
        <dbReference type="ARBA" id="ARBA00005554"/>
    </source>
</evidence>
<dbReference type="InterPro" id="IPR024810">
    <property type="entry name" value="MAB21L/cGLR"/>
</dbReference>
<proteinExistence type="inferred from homology"/>
<dbReference type="SMART" id="SM01265">
    <property type="entry name" value="Mab-21"/>
    <property type="match status" value="1"/>
</dbReference>
<dbReference type="OrthoDB" id="9034619at2759"/>
<evidence type="ECO:0000259" key="7">
    <source>
        <dbReference type="Pfam" id="PF20266"/>
    </source>
</evidence>
<evidence type="ECO:0000256" key="6">
    <source>
        <dbReference type="ARBA" id="ARBA00023136"/>
    </source>
</evidence>
<dbReference type="GO" id="GO:0016020">
    <property type="term" value="C:membrane"/>
    <property type="evidence" value="ECO:0007669"/>
    <property type="project" value="UniProtKB-SubCell"/>
</dbReference>
<evidence type="ECO:0000256" key="3">
    <source>
        <dbReference type="ARBA" id="ARBA00022692"/>
    </source>
</evidence>
<organism evidence="8 9">
    <name type="scientific">Ceuthmochares aereus</name>
    <dbReference type="NCBI Taxonomy" id="1961834"/>
    <lineage>
        <taxon>Eukaryota</taxon>
        <taxon>Metazoa</taxon>
        <taxon>Chordata</taxon>
        <taxon>Craniata</taxon>
        <taxon>Vertebrata</taxon>
        <taxon>Euteleostomi</taxon>
        <taxon>Archelosauria</taxon>
        <taxon>Archosauria</taxon>
        <taxon>Dinosauria</taxon>
        <taxon>Saurischia</taxon>
        <taxon>Theropoda</taxon>
        <taxon>Coelurosauria</taxon>
        <taxon>Aves</taxon>
        <taxon>Neognathae</taxon>
        <taxon>Neoaves</taxon>
        <taxon>Otidimorphae</taxon>
        <taxon>Cuculiformes</taxon>
        <taxon>Cuculidae</taxon>
        <taxon>Ceuthmochares</taxon>
    </lineage>
</organism>
<dbReference type="PANTHER" id="PTHR10656">
    <property type="entry name" value="CELL FATE DETERMINING PROTEIN MAB21-RELATED"/>
    <property type="match status" value="1"/>
</dbReference>
<keyword evidence="4" id="KW-0732">Signal</keyword>
<evidence type="ECO:0000313" key="8">
    <source>
        <dbReference type="EMBL" id="NXY41231.1"/>
    </source>
</evidence>
<keyword evidence="5" id="KW-1133">Transmembrane helix</keyword>
<dbReference type="PANTHER" id="PTHR10656:SF40">
    <property type="entry name" value="INOSITOL 1,4,5-TRISPHOSPHATE RECEPTOR-INTERACTING PROTEIN-LIKE 1"/>
    <property type="match status" value="1"/>
</dbReference>
<keyword evidence="6" id="KW-0472">Membrane</keyword>
<name>A0A7L4JJR5_9AVES</name>
<keyword evidence="9" id="KW-1185">Reference proteome</keyword>
<protein>
    <submittedName>
        <fullName evidence="8">IPIL1 protein</fullName>
    </submittedName>
</protein>
<dbReference type="PRINTS" id="PR02107">
    <property type="entry name" value="INOS145TPRIP"/>
</dbReference>
<dbReference type="InterPro" id="IPR046906">
    <property type="entry name" value="Mab-21_HhH/H2TH-like"/>
</dbReference>
<evidence type="ECO:0000256" key="1">
    <source>
        <dbReference type="ARBA" id="ARBA00004479"/>
    </source>
</evidence>
<feature type="non-terminal residue" evidence="8">
    <location>
        <position position="357"/>
    </location>
</feature>
<reference evidence="8 9" key="1">
    <citation type="submission" date="2019-09" db="EMBL/GenBank/DDBJ databases">
        <title>Bird 10,000 Genomes (B10K) Project - Family phase.</title>
        <authorList>
            <person name="Zhang G."/>
        </authorList>
    </citation>
    <scope>NUCLEOTIDE SEQUENCE [LARGE SCALE GENOMIC DNA]</scope>
    <source>
        <strain evidence="8">B10K-CU-031-02</strain>
        <tissue evidence="8">Muscle</tissue>
    </source>
</reference>
<comment type="subcellular location">
    <subcellularLocation>
        <location evidence="1">Membrane</location>
        <topology evidence="1">Single-pass type I membrane protein</topology>
    </subcellularLocation>
</comment>
<evidence type="ECO:0000256" key="5">
    <source>
        <dbReference type="ARBA" id="ARBA00022989"/>
    </source>
</evidence>
<dbReference type="EMBL" id="VWPQ01000440">
    <property type="protein sequence ID" value="NXY41231.1"/>
    <property type="molecule type" value="Genomic_DNA"/>
</dbReference>